<comment type="caution">
    <text evidence="2">The sequence shown here is derived from an EMBL/GenBank/DDBJ whole genome shotgun (WGS) entry which is preliminary data.</text>
</comment>
<accession>A0A512RFR9</accession>
<gene>
    <name evidence="2" type="ORF">CCY01nite_07580</name>
</gene>
<dbReference type="AlphaFoldDB" id="A0A512RFR9"/>
<keyword evidence="3" id="KW-1185">Reference proteome</keyword>
<name>A0A512RFR9_9BACT</name>
<protein>
    <recommendedName>
        <fullName evidence="4">TerB family tellurite resistance protein</fullName>
    </recommendedName>
</protein>
<dbReference type="OrthoDB" id="673795at2"/>
<evidence type="ECO:0008006" key="4">
    <source>
        <dbReference type="Google" id="ProtNLM"/>
    </source>
</evidence>
<evidence type="ECO:0000313" key="2">
    <source>
        <dbReference type="EMBL" id="GEP94498.1"/>
    </source>
</evidence>
<dbReference type="EMBL" id="BKAU01000001">
    <property type="protein sequence ID" value="GEP94498.1"/>
    <property type="molecule type" value="Genomic_DNA"/>
</dbReference>
<evidence type="ECO:0000313" key="3">
    <source>
        <dbReference type="Proteomes" id="UP000321436"/>
    </source>
</evidence>
<proteinExistence type="predicted"/>
<reference evidence="2 3" key="1">
    <citation type="submission" date="2019-07" db="EMBL/GenBank/DDBJ databases">
        <title>Whole genome shotgun sequence of Chitinophaga cymbidii NBRC 109752.</title>
        <authorList>
            <person name="Hosoyama A."/>
            <person name="Uohara A."/>
            <person name="Ohji S."/>
            <person name="Ichikawa N."/>
        </authorList>
    </citation>
    <scope>NUCLEOTIDE SEQUENCE [LARGE SCALE GENOMIC DNA]</scope>
    <source>
        <strain evidence="2 3">NBRC 109752</strain>
    </source>
</reference>
<sequence>MKRFAYIWLAISLTVVVATCDAQSIFNQNKTERKYLTRQIIKLQLLLEYTKKGYDIVNKGLYTIGKLKEGDFNLHHLFFSDQYYVKQVIRKHTPSLQCVAEIMLIQQKVKTFREFLYGQTFISSADRMAITGQLDNMLLYLKDDATLIADVLTDNILRMNDTERLSRIEHIYTGIMNKKEWLSRIVNQSHLLSHQKRGVYTSLESLRQLHTVHD</sequence>
<organism evidence="2 3">
    <name type="scientific">Chitinophaga cymbidii</name>
    <dbReference type="NCBI Taxonomy" id="1096750"/>
    <lineage>
        <taxon>Bacteria</taxon>
        <taxon>Pseudomonadati</taxon>
        <taxon>Bacteroidota</taxon>
        <taxon>Chitinophagia</taxon>
        <taxon>Chitinophagales</taxon>
        <taxon>Chitinophagaceae</taxon>
        <taxon>Chitinophaga</taxon>
    </lineage>
</organism>
<dbReference type="RefSeq" id="WP_146857963.1">
    <property type="nucleotide sequence ID" value="NZ_BKAU01000001.1"/>
</dbReference>
<evidence type="ECO:0000256" key="1">
    <source>
        <dbReference type="SAM" id="SignalP"/>
    </source>
</evidence>
<keyword evidence="1" id="KW-0732">Signal</keyword>
<dbReference type="Proteomes" id="UP000321436">
    <property type="component" value="Unassembled WGS sequence"/>
</dbReference>
<feature type="signal peptide" evidence="1">
    <location>
        <begin position="1"/>
        <end position="17"/>
    </location>
</feature>
<feature type="chain" id="PRO_5022213358" description="TerB family tellurite resistance protein" evidence="1">
    <location>
        <begin position="18"/>
        <end position="214"/>
    </location>
</feature>